<dbReference type="EMBL" id="APPE01000087">
    <property type="protein sequence ID" value="ENU97421.1"/>
    <property type="molecule type" value="Genomic_DNA"/>
</dbReference>
<evidence type="ECO:0000256" key="1">
    <source>
        <dbReference type="SAM" id="Phobius"/>
    </source>
</evidence>
<evidence type="ECO:0000313" key="3">
    <source>
        <dbReference type="Proteomes" id="UP000013070"/>
    </source>
</evidence>
<dbReference type="PATRIC" id="fig|1217710.3.peg.3505"/>
<dbReference type="NCBIfam" id="TIGR02532">
    <property type="entry name" value="IV_pilin_GFxxxE"/>
    <property type="match status" value="1"/>
</dbReference>
<dbReference type="RefSeq" id="WP_004787085.1">
    <property type="nucleotide sequence ID" value="NZ_JAHPPI010000016.1"/>
</dbReference>
<reference evidence="2 3" key="1">
    <citation type="submission" date="2013-02" db="EMBL/GenBank/DDBJ databases">
        <title>The Genome Sequence of Acinetobacter sp. NIPH 899.</title>
        <authorList>
            <consortium name="The Broad Institute Genome Sequencing Platform"/>
            <consortium name="The Broad Institute Genome Sequencing Center for Infectious Disease"/>
            <person name="Cerqueira G."/>
            <person name="Feldgarden M."/>
            <person name="Courvalin P."/>
            <person name="Perichon B."/>
            <person name="Grillot-Courvalin C."/>
            <person name="Clermont D."/>
            <person name="Rocha E."/>
            <person name="Yoon E.-J."/>
            <person name="Nemec A."/>
            <person name="Walker B."/>
            <person name="Young S.K."/>
            <person name="Zeng Q."/>
            <person name="Gargeya S."/>
            <person name="Fitzgerald M."/>
            <person name="Haas B."/>
            <person name="Abouelleil A."/>
            <person name="Alvarado L."/>
            <person name="Arachchi H.M."/>
            <person name="Berlin A.M."/>
            <person name="Chapman S.B."/>
            <person name="Dewar J."/>
            <person name="Goldberg J."/>
            <person name="Griggs A."/>
            <person name="Gujja S."/>
            <person name="Hansen M."/>
            <person name="Howarth C."/>
            <person name="Imamovic A."/>
            <person name="Larimer J."/>
            <person name="McCowan C."/>
            <person name="Murphy C."/>
            <person name="Neiman D."/>
            <person name="Pearson M."/>
            <person name="Priest M."/>
            <person name="Roberts A."/>
            <person name="Saif S."/>
            <person name="Shea T."/>
            <person name="Sisk P."/>
            <person name="Sykes S."/>
            <person name="Wortman J."/>
            <person name="Nusbaum C."/>
            <person name="Birren B."/>
        </authorList>
    </citation>
    <scope>NUCLEOTIDE SEQUENCE [LARGE SCALE GENOMIC DNA]</scope>
    <source>
        <strain evidence="2 3">NIPH 899</strain>
    </source>
</reference>
<dbReference type="InterPro" id="IPR012902">
    <property type="entry name" value="N_methyl_site"/>
</dbReference>
<keyword evidence="1" id="KW-0472">Membrane</keyword>
<keyword evidence="3" id="KW-1185">Reference proteome</keyword>
<gene>
    <name evidence="2" type="ORF">F969_03644</name>
</gene>
<organism evidence="2 3">
    <name type="scientific">Acinetobacter variabilis</name>
    <dbReference type="NCBI Taxonomy" id="70346"/>
    <lineage>
        <taxon>Bacteria</taxon>
        <taxon>Pseudomonadati</taxon>
        <taxon>Pseudomonadota</taxon>
        <taxon>Gammaproteobacteria</taxon>
        <taxon>Moraxellales</taxon>
        <taxon>Moraxellaceae</taxon>
        <taxon>Acinetobacter</taxon>
    </lineage>
</organism>
<dbReference type="AlphaFoldDB" id="N8VBW7"/>
<dbReference type="eggNOG" id="COG4970">
    <property type="taxonomic scope" value="Bacteria"/>
</dbReference>
<comment type="caution">
    <text evidence="2">The sequence shown here is derived from an EMBL/GenBank/DDBJ whole genome shotgun (WGS) entry which is preliminary data.</text>
</comment>
<keyword evidence="1" id="KW-1133">Transmembrane helix</keyword>
<proteinExistence type="predicted"/>
<dbReference type="InterPro" id="IPR045584">
    <property type="entry name" value="Pilin-like"/>
</dbReference>
<evidence type="ECO:0000313" key="2">
    <source>
        <dbReference type="EMBL" id="ENU97421.1"/>
    </source>
</evidence>
<dbReference type="Proteomes" id="UP000013070">
    <property type="component" value="Unassembled WGS sequence"/>
</dbReference>
<name>N8VBW7_9GAMM</name>
<dbReference type="HOGENOM" id="CLU_084761_2_0_6"/>
<keyword evidence="1" id="KW-0812">Transmembrane</keyword>
<protein>
    <submittedName>
        <fullName evidence="2">Type II secretion system protein H</fullName>
    </submittedName>
</protein>
<dbReference type="PROSITE" id="PS00409">
    <property type="entry name" value="PROKAR_NTER_METHYL"/>
    <property type="match status" value="1"/>
</dbReference>
<dbReference type="SUPFAM" id="SSF54523">
    <property type="entry name" value="Pili subunits"/>
    <property type="match status" value="1"/>
</dbReference>
<accession>N8VBW7</accession>
<dbReference type="Gene3D" id="3.30.700.10">
    <property type="entry name" value="Glycoprotein, Type 4 Pilin"/>
    <property type="match status" value="1"/>
</dbReference>
<sequence>MRKIQGFTLIELVIVLVIMSIIASIAAPKFSTIQENRQVQKTVRDLASVLTIARSNSAIYRKPITVHLKKDGQSDSQNIYWNSDNEKTEIKFYTAECKDKVLKEKKESLETIEFNIQGNVKDLQGHILISVKNNKAEQFLRLTAFGRVEILPDSGLGGKCA</sequence>
<dbReference type="Pfam" id="PF07963">
    <property type="entry name" value="N_methyl"/>
    <property type="match status" value="1"/>
</dbReference>
<feature type="transmembrane region" description="Helical" evidence="1">
    <location>
        <begin position="7"/>
        <end position="27"/>
    </location>
</feature>